<comment type="caution">
    <text evidence="1">The sequence shown here is derived from an EMBL/GenBank/DDBJ whole genome shotgun (WGS) entry which is preliminary data.</text>
</comment>
<protein>
    <submittedName>
        <fullName evidence="1">Uncharacterized protein</fullName>
    </submittedName>
</protein>
<sequence length="68" mass="7528">MEENRTAQPDLNIKVPRKLVRDIGISPRASCRQEFEGGSHFQQSIAVNSATKESGKGFKGVAERNLSR</sequence>
<organism evidence="1 2">
    <name type="scientific">Rhizophagus irregularis</name>
    <dbReference type="NCBI Taxonomy" id="588596"/>
    <lineage>
        <taxon>Eukaryota</taxon>
        <taxon>Fungi</taxon>
        <taxon>Fungi incertae sedis</taxon>
        <taxon>Mucoromycota</taxon>
        <taxon>Glomeromycotina</taxon>
        <taxon>Glomeromycetes</taxon>
        <taxon>Glomerales</taxon>
        <taxon>Glomeraceae</taxon>
        <taxon>Rhizophagus</taxon>
    </lineage>
</organism>
<dbReference type="Proteomes" id="UP000233469">
    <property type="component" value="Unassembled WGS sequence"/>
</dbReference>
<dbReference type="AlphaFoldDB" id="A0A2N1M2T1"/>
<evidence type="ECO:0000313" key="2">
    <source>
        <dbReference type="Proteomes" id="UP000233469"/>
    </source>
</evidence>
<reference evidence="1 2" key="2">
    <citation type="submission" date="2017-10" db="EMBL/GenBank/DDBJ databases">
        <title>Extensive intraspecific genome diversity in a model arbuscular mycorrhizal fungus.</title>
        <authorList>
            <person name="Chen E.C.H."/>
            <person name="Morin E."/>
            <person name="Baudet D."/>
            <person name="Noel J."/>
            <person name="Ndikumana S."/>
            <person name="Charron P."/>
            <person name="St-Onge C."/>
            <person name="Giorgi J."/>
            <person name="Grigoriev I.V."/>
            <person name="Roux C."/>
            <person name="Martin F.M."/>
            <person name="Corradi N."/>
        </authorList>
    </citation>
    <scope>NUCLEOTIDE SEQUENCE [LARGE SCALE GENOMIC DNA]</scope>
    <source>
        <strain evidence="1 2">C2</strain>
    </source>
</reference>
<reference evidence="1 2" key="1">
    <citation type="submission" date="2016-04" db="EMBL/GenBank/DDBJ databases">
        <title>Genome analyses suggest a sexual origin of heterokaryosis in a supposedly ancient asexual fungus.</title>
        <authorList>
            <person name="Ropars J."/>
            <person name="Sedzielewska K."/>
            <person name="Noel J."/>
            <person name="Charron P."/>
            <person name="Farinelli L."/>
            <person name="Marton T."/>
            <person name="Kruger M."/>
            <person name="Pelin A."/>
            <person name="Brachmann A."/>
            <person name="Corradi N."/>
        </authorList>
    </citation>
    <scope>NUCLEOTIDE SEQUENCE [LARGE SCALE GENOMIC DNA]</scope>
    <source>
        <strain evidence="1 2">C2</strain>
    </source>
</reference>
<name>A0A2N1M2T1_9GLOM</name>
<dbReference type="EMBL" id="LLXL01006500">
    <property type="protein sequence ID" value="PKK55935.1"/>
    <property type="molecule type" value="Genomic_DNA"/>
</dbReference>
<proteinExistence type="predicted"/>
<evidence type="ECO:0000313" key="1">
    <source>
        <dbReference type="EMBL" id="PKK55935.1"/>
    </source>
</evidence>
<gene>
    <name evidence="1" type="ORF">RhiirC2_801121</name>
</gene>
<accession>A0A2N1M2T1</accession>